<keyword evidence="1" id="KW-0175">Coiled coil</keyword>
<evidence type="ECO:0000313" key="5">
    <source>
        <dbReference type="Proteomes" id="UP000717696"/>
    </source>
</evidence>
<dbReference type="Gene3D" id="3.40.50.300">
    <property type="entry name" value="P-loop containing nucleotide triphosphate hydrolases"/>
    <property type="match status" value="1"/>
</dbReference>
<feature type="coiled-coil region" evidence="1">
    <location>
        <begin position="392"/>
        <end position="425"/>
    </location>
</feature>
<evidence type="ECO:0000256" key="3">
    <source>
        <dbReference type="SAM" id="Phobius"/>
    </source>
</evidence>
<dbReference type="PANTHER" id="PTHR36978">
    <property type="entry name" value="P-LOOP CONTAINING NUCLEOTIDE TRIPHOSPHATE HYDROLASE"/>
    <property type="match status" value="1"/>
</dbReference>
<name>A0A9P9IH02_9HYPO</name>
<dbReference type="SUPFAM" id="SSF52540">
    <property type="entry name" value="P-loop containing nucleoside triphosphate hydrolases"/>
    <property type="match status" value="1"/>
</dbReference>
<evidence type="ECO:0000313" key="4">
    <source>
        <dbReference type="EMBL" id="KAH7120316.1"/>
    </source>
</evidence>
<keyword evidence="3" id="KW-0472">Membrane</keyword>
<organism evidence="4 5">
    <name type="scientific">Dactylonectria estremocensis</name>
    <dbReference type="NCBI Taxonomy" id="1079267"/>
    <lineage>
        <taxon>Eukaryota</taxon>
        <taxon>Fungi</taxon>
        <taxon>Dikarya</taxon>
        <taxon>Ascomycota</taxon>
        <taxon>Pezizomycotina</taxon>
        <taxon>Sordariomycetes</taxon>
        <taxon>Hypocreomycetidae</taxon>
        <taxon>Hypocreales</taxon>
        <taxon>Nectriaceae</taxon>
        <taxon>Dactylonectria</taxon>
    </lineage>
</organism>
<feature type="transmembrane region" description="Helical" evidence="3">
    <location>
        <begin position="246"/>
        <end position="270"/>
    </location>
</feature>
<keyword evidence="3" id="KW-1133">Transmembrane helix</keyword>
<gene>
    <name evidence="4" type="ORF">B0J13DRAFT_680613</name>
</gene>
<dbReference type="InterPro" id="IPR040632">
    <property type="entry name" value="Sulfotransfer_4"/>
</dbReference>
<dbReference type="OrthoDB" id="408152at2759"/>
<reference evidence="4" key="1">
    <citation type="journal article" date="2021" name="Nat. Commun.">
        <title>Genetic determinants of endophytism in the Arabidopsis root mycobiome.</title>
        <authorList>
            <person name="Mesny F."/>
            <person name="Miyauchi S."/>
            <person name="Thiergart T."/>
            <person name="Pickel B."/>
            <person name="Atanasova L."/>
            <person name="Karlsson M."/>
            <person name="Huettel B."/>
            <person name="Barry K.W."/>
            <person name="Haridas S."/>
            <person name="Chen C."/>
            <person name="Bauer D."/>
            <person name="Andreopoulos W."/>
            <person name="Pangilinan J."/>
            <person name="LaButti K."/>
            <person name="Riley R."/>
            <person name="Lipzen A."/>
            <person name="Clum A."/>
            <person name="Drula E."/>
            <person name="Henrissat B."/>
            <person name="Kohler A."/>
            <person name="Grigoriev I.V."/>
            <person name="Martin F.M."/>
            <person name="Hacquard S."/>
        </authorList>
    </citation>
    <scope>NUCLEOTIDE SEQUENCE</scope>
    <source>
        <strain evidence="4">MPI-CAGE-AT-0021</strain>
    </source>
</reference>
<proteinExistence type="predicted"/>
<accession>A0A9P9IH02</accession>
<dbReference type="Proteomes" id="UP000717696">
    <property type="component" value="Unassembled WGS sequence"/>
</dbReference>
<evidence type="ECO:0000256" key="1">
    <source>
        <dbReference type="SAM" id="Coils"/>
    </source>
</evidence>
<feature type="region of interest" description="Disordered" evidence="2">
    <location>
        <begin position="295"/>
        <end position="320"/>
    </location>
</feature>
<dbReference type="InterPro" id="IPR027417">
    <property type="entry name" value="P-loop_NTPase"/>
</dbReference>
<protein>
    <submittedName>
        <fullName evidence="4">Uncharacterized protein</fullName>
    </submittedName>
</protein>
<sequence length="436" mass="50140">MCLLFRQPPYPTNNSCIMVRFISDSRRAPVESNAPLLIIGAGVPRAATSSMQAAFEQLGFKPCLHMAEIIPHPVREQLMLDAMREKDKARRQKLLRKLVSGYESICDLPVVYFTPDLMDMFPDVKIVLNGRPSSEAWAASALESLGFFFTPWFKWTGLLWKTDRLWYALNMESFKWVKENYNSDEIFTPKLYDAYYDQVRAEVRKRGKEFLEFKAEDGWEPLCKFLGKEIPDGPFPRLNEKKTFAIVKWIIITRGLLAWAALLFTIWIIWRIGVSLMLRHMPSFFEMGKSKSKKELAPEPVSPISDHAAPTTRPGTSGTENLLMTTRKQASEQYSKAQRAENAYRTRKKATLARANYNETKAHWRDCFSHLKKGIKGVFSVLRAVPYLIGEKRENRRRVAETKKREKNLELKKKLEESLANADLEAGENGKETAAE</sequence>
<evidence type="ECO:0000256" key="2">
    <source>
        <dbReference type="SAM" id="MobiDB-lite"/>
    </source>
</evidence>
<keyword evidence="3" id="KW-0812">Transmembrane</keyword>
<keyword evidence="5" id="KW-1185">Reference proteome</keyword>
<dbReference type="Pfam" id="PF17784">
    <property type="entry name" value="Sulfotransfer_4"/>
    <property type="match status" value="1"/>
</dbReference>
<comment type="caution">
    <text evidence="4">The sequence shown here is derived from an EMBL/GenBank/DDBJ whole genome shotgun (WGS) entry which is preliminary data.</text>
</comment>
<dbReference type="AlphaFoldDB" id="A0A9P9IH02"/>
<dbReference type="EMBL" id="JAGMUU010000028">
    <property type="protein sequence ID" value="KAH7120316.1"/>
    <property type="molecule type" value="Genomic_DNA"/>
</dbReference>
<dbReference type="PANTHER" id="PTHR36978:SF4">
    <property type="entry name" value="P-LOOP CONTAINING NUCLEOSIDE TRIPHOSPHATE HYDROLASE PROTEIN"/>
    <property type="match status" value="1"/>
</dbReference>